<dbReference type="OrthoDB" id="18388at2759"/>
<evidence type="ECO:0000256" key="4">
    <source>
        <dbReference type="ARBA" id="ARBA00014234"/>
    </source>
</evidence>
<dbReference type="GO" id="GO:0030687">
    <property type="term" value="C:preribosome, large subunit precursor"/>
    <property type="evidence" value="ECO:0007669"/>
    <property type="project" value="TreeGrafter"/>
</dbReference>
<evidence type="ECO:0000256" key="5">
    <source>
        <dbReference type="SAM" id="MobiDB-lite"/>
    </source>
</evidence>
<dbReference type="Proteomes" id="UP000320762">
    <property type="component" value="Unassembled WGS sequence"/>
</dbReference>
<dbReference type="PANTHER" id="PTHR16038:SF4">
    <property type="entry name" value="WD REPEAT-CONTAINING PROTEIN 74"/>
    <property type="match status" value="1"/>
</dbReference>
<dbReference type="SUPFAM" id="SSF50978">
    <property type="entry name" value="WD40 repeat-like"/>
    <property type="match status" value="1"/>
</dbReference>
<protein>
    <recommendedName>
        <fullName evidence="4">Ribosome biogenesis protein NSA1</fullName>
    </recommendedName>
</protein>
<reference evidence="6 7" key="1">
    <citation type="journal article" date="2019" name="New Phytol.">
        <title>Comparative genomics reveals unique wood-decay strategies and fruiting body development in the Schizophyllaceae.</title>
        <authorList>
            <person name="Almasi E."/>
            <person name="Sahu N."/>
            <person name="Krizsan K."/>
            <person name="Balint B."/>
            <person name="Kovacs G.M."/>
            <person name="Kiss B."/>
            <person name="Cseklye J."/>
            <person name="Drula E."/>
            <person name="Henrissat B."/>
            <person name="Nagy I."/>
            <person name="Chovatia M."/>
            <person name="Adam C."/>
            <person name="LaButti K."/>
            <person name="Lipzen A."/>
            <person name="Riley R."/>
            <person name="Grigoriev I.V."/>
            <person name="Nagy L.G."/>
        </authorList>
    </citation>
    <scope>NUCLEOTIDE SEQUENCE [LARGE SCALE GENOMIC DNA]</scope>
    <source>
        <strain evidence="6 7">NL-1724</strain>
    </source>
</reference>
<dbReference type="InterPro" id="IPR015943">
    <property type="entry name" value="WD40/YVTN_repeat-like_dom_sf"/>
</dbReference>
<evidence type="ECO:0000256" key="1">
    <source>
        <dbReference type="ARBA" id="ARBA00002889"/>
    </source>
</evidence>
<dbReference type="InterPro" id="IPR036322">
    <property type="entry name" value="WD40_repeat_dom_sf"/>
</dbReference>
<dbReference type="Gene3D" id="2.130.10.10">
    <property type="entry name" value="YVTN repeat-like/Quinoprotein amine dehydrogenase"/>
    <property type="match status" value="1"/>
</dbReference>
<comment type="caution">
    <text evidence="6">The sequence shown here is derived from an EMBL/GenBank/DDBJ whole genome shotgun (WGS) entry which is preliminary data.</text>
</comment>
<comment type="similarity">
    <text evidence="2">Belongs to the NSA1 family.</text>
</comment>
<dbReference type="PANTHER" id="PTHR16038">
    <property type="entry name" value="NOP SEVEN ASSOCIATED PROTEIN 1"/>
    <property type="match status" value="1"/>
</dbReference>
<gene>
    <name evidence="6" type="ORF">BD626DRAFT_415277</name>
</gene>
<dbReference type="EMBL" id="VDMD01000090">
    <property type="protein sequence ID" value="TRM55849.1"/>
    <property type="molecule type" value="Genomic_DNA"/>
</dbReference>
<dbReference type="STRING" id="97359.A0A550BTH4"/>
<evidence type="ECO:0000313" key="6">
    <source>
        <dbReference type="EMBL" id="TRM55849.1"/>
    </source>
</evidence>
<dbReference type="InterPro" id="IPR037379">
    <property type="entry name" value="WDR74/Nsa1"/>
</dbReference>
<name>A0A550BTH4_9AGAR</name>
<keyword evidence="7" id="KW-1185">Reference proteome</keyword>
<feature type="compositionally biased region" description="Acidic residues" evidence="5">
    <location>
        <begin position="332"/>
        <end position="341"/>
    </location>
</feature>
<accession>A0A550BTH4</accession>
<organism evidence="6 7">
    <name type="scientific">Schizophyllum amplum</name>
    <dbReference type="NCBI Taxonomy" id="97359"/>
    <lineage>
        <taxon>Eukaryota</taxon>
        <taxon>Fungi</taxon>
        <taxon>Dikarya</taxon>
        <taxon>Basidiomycota</taxon>
        <taxon>Agaricomycotina</taxon>
        <taxon>Agaricomycetes</taxon>
        <taxon>Agaricomycetidae</taxon>
        <taxon>Agaricales</taxon>
        <taxon>Schizophyllaceae</taxon>
        <taxon>Schizophyllum</taxon>
    </lineage>
</organism>
<sequence length="363" mass="39287">MARFILGDELGNLKTLRYPSAVEGEAPQLKIVHQGSSGSSTRSVQALAVNASEESTIVAAGYSNGSAAISVISCTANGALRRTNASAGQEADVATLPARLCDWKLSSGGDAFAYGGEEVELSVWNLEQAFASRPPESATPSAAKKRKRNDVLLPGELWRAKNVANDKLGLRQPVHNTSLTFISSTTTSVHDIAVGTQLGHVRRYDTRSARRPVADWEKVAKIGGVKEVQKGLSEHELFVSDQGCNLLSLDLRNGRVAYSYKGIAGAVCSIATAPDVLVSAGLDRLVRIHSTFPPQIGQQDRKGEILHKIFSKSVPTVAAWDQHAVEPRNTVDEVEEAEVEETDRLWEEMEDAEDESSSRKRRK</sequence>
<dbReference type="GO" id="GO:0042273">
    <property type="term" value="P:ribosomal large subunit biogenesis"/>
    <property type="evidence" value="ECO:0007669"/>
    <property type="project" value="InterPro"/>
</dbReference>
<evidence type="ECO:0000256" key="2">
    <source>
        <dbReference type="ARBA" id="ARBA00007861"/>
    </source>
</evidence>
<comment type="subunit">
    <text evidence="3">Component of the pre-66S ribosomal particle.</text>
</comment>
<feature type="region of interest" description="Disordered" evidence="5">
    <location>
        <begin position="327"/>
        <end position="363"/>
    </location>
</feature>
<evidence type="ECO:0000313" key="7">
    <source>
        <dbReference type="Proteomes" id="UP000320762"/>
    </source>
</evidence>
<dbReference type="AlphaFoldDB" id="A0A550BTH4"/>
<dbReference type="GO" id="GO:0005730">
    <property type="term" value="C:nucleolus"/>
    <property type="evidence" value="ECO:0007669"/>
    <property type="project" value="InterPro"/>
</dbReference>
<proteinExistence type="inferred from homology"/>
<evidence type="ECO:0000256" key="3">
    <source>
        <dbReference type="ARBA" id="ARBA00011187"/>
    </source>
</evidence>
<comment type="function">
    <text evidence="1">Involved in the biogenesis of the 60S ribosomal subunit.</text>
</comment>